<evidence type="ECO:0008006" key="4">
    <source>
        <dbReference type="Google" id="ProtNLM"/>
    </source>
</evidence>
<proteinExistence type="predicted"/>
<dbReference type="InterPro" id="IPR008969">
    <property type="entry name" value="CarboxyPept-like_regulatory"/>
</dbReference>
<evidence type="ECO:0000313" key="1">
    <source>
        <dbReference type="EMBL" id="MEF3831809.1"/>
    </source>
</evidence>
<evidence type="ECO:0000313" key="3">
    <source>
        <dbReference type="Proteomes" id="UP001337305"/>
    </source>
</evidence>
<organism evidence="1 3">
    <name type="scientific">Flavivirga spongiicola</name>
    <dbReference type="NCBI Taxonomy" id="421621"/>
    <lineage>
        <taxon>Bacteria</taxon>
        <taxon>Pseudomonadati</taxon>
        <taxon>Bacteroidota</taxon>
        <taxon>Flavobacteriia</taxon>
        <taxon>Flavobacteriales</taxon>
        <taxon>Flavobacteriaceae</taxon>
        <taxon>Flavivirga</taxon>
    </lineage>
</organism>
<name>A0ABU7XMV0_9FLAO</name>
<comment type="caution">
    <text evidence="1">The sequence shown here is derived from an EMBL/GenBank/DDBJ whole genome shotgun (WGS) entry which is preliminary data.</text>
</comment>
<keyword evidence="3" id="KW-1185">Reference proteome</keyword>
<dbReference type="Proteomes" id="UP001337305">
    <property type="component" value="Unassembled WGS sequence"/>
</dbReference>
<evidence type="ECO:0000313" key="2">
    <source>
        <dbReference type="EMBL" id="MEF3832211.1"/>
    </source>
</evidence>
<protein>
    <recommendedName>
        <fullName evidence="4">Carboxypeptidase-like regulatory domain-containing protein</fullName>
    </recommendedName>
</protein>
<gene>
    <name evidence="1" type="ORF">N1F79_01585</name>
    <name evidence="2" type="ORF">N1F79_03625</name>
</gene>
<accession>A0ABU7XMV0</accession>
<reference evidence="1 3" key="1">
    <citation type="submission" date="2022-09" db="EMBL/GenBank/DDBJ databases">
        <title>Genome sequencing of Flavivirga sp. MEBiC05379.</title>
        <authorList>
            <person name="Oh H.-M."/>
            <person name="Kwon K.K."/>
            <person name="Park M.J."/>
            <person name="Yang S.-H."/>
        </authorList>
    </citation>
    <scope>NUCLEOTIDE SEQUENCE [LARGE SCALE GENOMIC DNA]</scope>
    <source>
        <strain evidence="1 3">MEBiC05379</strain>
    </source>
</reference>
<dbReference type="SUPFAM" id="SSF49464">
    <property type="entry name" value="Carboxypeptidase regulatory domain-like"/>
    <property type="match status" value="1"/>
</dbReference>
<dbReference type="RefSeq" id="WP_303308809.1">
    <property type="nucleotide sequence ID" value="NZ_JAODOP010000001.1"/>
</dbReference>
<dbReference type="EMBL" id="JAODOP010000001">
    <property type="protein sequence ID" value="MEF3831809.1"/>
    <property type="molecule type" value="Genomic_DNA"/>
</dbReference>
<sequence>MKYFIFILLPFSIFSQNITGKVYDSDTTVKGIDVFNLSKKTRTYTDNYGSFTIQANMGDTLSFHSIFHNKKIIKLTKSHFNGIMVIELRKTINRLNEILIQNNIKPKAFNPSKEKAGLKEQIAKDIKSNPHLYGTSSKYGLDVVRVIGLIGKLFKKKGKNVSIVPISHKALDSLFSNSPFFNDELLTNNLTIPKDRKQLFFEYCETKNLDKELLKNESEIILLDSLVNYSNSFLKIIEASKKK</sequence>
<dbReference type="EMBL" id="JAODOP010000003">
    <property type="protein sequence ID" value="MEF3832211.1"/>
    <property type="molecule type" value="Genomic_DNA"/>
</dbReference>